<name>A0A9Q3CRP0_9BASI</name>
<sequence>MSEFMIHREILRECGGDLKHSVKSSTTEQSSAEDIINILEEVTTRTRIGSHVMRRCHFFQRITHLANTCHKKGKINEIDIEKEPDVEMDEVIEDNADNKSSIFSEFSKDIENINVNFYIMEFYSHLRQSSSGQLYLLRIQDSQLMKNQPNRGRGHTAGNSCIAEVIIENKPTKLLLYPGAFCSFVGKSFLQTCVPNFKDQLLPIYGIKFNSSSSPMKALGILETTVIFPHINGNLRKTVEFVVMESFSSTHFILGSDHLIRYCIYLHNKEDTHFTIGHNKCQKLAFLPFKSQITIKKVSSVSLELEKSKYEHFNEAVIILHLTDEQESQPSALLYDQKEAFASYQEPLGAIVGHEVDIILNIERPYPPLFRRP</sequence>
<proteinExistence type="predicted"/>
<dbReference type="AlphaFoldDB" id="A0A9Q3CRP0"/>
<organism evidence="1 2">
    <name type="scientific">Austropuccinia psidii MF-1</name>
    <dbReference type="NCBI Taxonomy" id="1389203"/>
    <lineage>
        <taxon>Eukaryota</taxon>
        <taxon>Fungi</taxon>
        <taxon>Dikarya</taxon>
        <taxon>Basidiomycota</taxon>
        <taxon>Pucciniomycotina</taxon>
        <taxon>Pucciniomycetes</taxon>
        <taxon>Pucciniales</taxon>
        <taxon>Sphaerophragmiaceae</taxon>
        <taxon>Austropuccinia</taxon>
    </lineage>
</organism>
<evidence type="ECO:0000313" key="2">
    <source>
        <dbReference type="Proteomes" id="UP000765509"/>
    </source>
</evidence>
<dbReference type="EMBL" id="AVOT02009222">
    <property type="protein sequence ID" value="MBW0487633.1"/>
    <property type="molecule type" value="Genomic_DNA"/>
</dbReference>
<dbReference type="Proteomes" id="UP000765509">
    <property type="component" value="Unassembled WGS sequence"/>
</dbReference>
<reference evidence="1" key="1">
    <citation type="submission" date="2021-03" db="EMBL/GenBank/DDBJ databases">
        <title>Draft genome sequence of rust myrtle Austropuccinia psidii MF-1, a brazilian biotype.</title>
        <authorList>
            <person name="Quecine M.C."/>
            <person name="Pachon D.M.R."/>
            <person name="Bonatelli M.L."/>
            <person name="Correr F.H."/>
            <person name="Franceschini L.M."/>
            <person name="Leite T.F."/>
            <person name="Margarido G.R.A."/>
            <person name="Almeida C.A."/>
            <person name="Ferrarezi J.A."/>
            <person name="Labate C.A."/>
        </authorList>
    </citation>
    <scope>NUCLEOTIDE SEQUENCE</scope>
    <source>
        <strain evidence="1">MF-1</strain>
    </source>
</reference>
<gene>
    <name evidence="1" type="ORF">O181_027348</name>
</gene>
<accession>A0A9Q3CRP0</accession>
<evidence type="ECO:0000313" key="1">
    <source>
        <dbReference type="EMBL" id="MBW0487633.1"/>
    </source>
</evidence>
<dbReference type="OrthoDB" id="2507294at2759"/>
<comment type="caution">
    <text evidence="1">The sequence shown here is derived from an EMBL/GenBank/DDBJ whole genome shotgun (WGS) entry which is preliminary data.</text>
</comment>
<protein>
    <submittedName>
        <fullName evidence="1">Uncharacterized protein</fullName>
    </submittedName>
</protein>
<keyword evidence="2" id="KW-1185">Reference proteome</keyword>